<evidence type="ECO:0000313" key="6">
    <source>
        <dbReference type="Proteomes" id="UP000269276"/>
    </source>
</evidence>
<dbReference type="OrthoDB" id="9983560at2759"/>
<dbReference type="InterPro" id="IPR006093">
    <property type="entry name" value="Oxy_OxRdtase_FAD_BS"/>
</dbReference>
<dbReference type="Gene3D" id="3.30.465.10">
    <property type="match status" value="2"/>
</dbReference>
<organism evidence="5 6">
    <name type="scientific">Hortaea werneckii</name>
    <name type="common">Black yeast</name>
    <name type="synonym">Cladosporium werneckii</name>
    <dbReference type="NCBI Taxonomy" id="91943"/>
    <lineage>
        <taxon>Eukaryota</taxon>
        <taxon>Fungi</taxon>
        <taxon>Dikarya</taxon>
        <taxon>Ascomycota</taxon>
        <taxon>Pezizomycotina</taxon>
        <taxon>Dothideomycetes</taxon>
        <taxon>Dothideomycetidae</taxon>
        <taxon>Mycosphaerellales</taxon>
        <taxon>Teratosphaeriaceae</taxon>
        <taxon>Hortaea</taxon>
    </lineage>
</organism>
<dbReference type="InterPro" id="IPR036318">
    <property type="entry name" value="FAD-bd_PCMH-like_sf"/>
</dbReference>
<protein>
    <recommendedName>
        <fullName evidence="4">FAD-binding PCMH-type domain-containing protein</fullName>
    </recommendedName>
</protein>
<evidence type="ECO:0000259" key="4">
    <source>
        <dbReference type="PROSITE" id="PS51387"/>
    </source>
</evidence>
<dbReference type="PANTHER" id="PTHR13878">
    <property type="entry name" value="GULONOLACTONE OXIDASE"/>
    <property type="match status" value="1"/>
</dbReference>
<dbReference type="InterPro" id="IPR016166">
    <property type="entry name" value="FAD-bd_PCMH"/>
</dbReference>
<dbReference type="InterPro" id="IPR006094">
    <property type="entry name" value="Oxid_FAD_bind_N"/>
</dbReference>
<dbReference type="InterPro" id="IPR012951">
    <property type="entry name" value="BBE"/>
</dbReference>
<evidence type="ECO:0000256" key="1">
    <source>
        <dbReference type="ARBA" id="ARBA00005466"/>
    </source>
</evidence>
<dbReference type="GO" id="GO:0071949">
    <property type="term" value="F:FAD binding"/>
    <property type="evidence" value="ECO:0007669"/>
    <property type="project" value="InterPro"/>
</dbReference>
<name>A0A3M7DTM8_HORWE</name>
<dbReference type="AlphaFoldDB" id="A0A3M7DTM8"/>
<keyword evidence="3" id="KW-0732">Signal</keyword>
<dbReference type="SUPFAM" id="SSF56176">
    <property type="entry name" value="FAD-binding/transporter-associated domain-like"/>
    <property type="match status" value="1"/>
</dbReference>
<dbReference type="Pfam" id="PF01565">
    <property type="entry name" value="FAD_binding_4"/>
    <property type="match status" value="1"/>
</dbReference>
<dbReference type="VEuPathDB" id="FungiDB:BTJ68_06528"/>
<dbReference type="GO" id="GO:0016491">
    <property type="term" value="F:oxidoreductase activity"/>
    <property type="evidence" value="ECO:0007669"/>
    <property type="project" value="UniProtKB-KW"/>
</dbReference>
<dbReference type="PROSITE" id="PS51387">
    <property type="entry name" value="FAD_PCMH"/>
    <property type="match status" value="1"/>
</dbReference>
<evidence type="ECO:0000313" key="5">
    <source>
        <dbReference type="EMBL" id="RMY67614.1"/>
    </source>
</evidence>
<reference evidence="5 6" key="1">
    <citation type="journal article" date="2018" name="BMC Genomics">
        <title>Genomic evidence for intraspecific hybridization in a clonal and extremely halotolerant yeast.</title>
        <authorList>
            <person name="Gostincar C."/>
            <person name="Stajich J.E."/>
            <person name="Zupancic J."/>
            <person name="Zalar P."/>
            <person name="Gunde-Cimerman N."/>
        </authorList>
    </citation>
    <scope>NUCLEOTIDE SEQUENCE [LARGE SCALE GENOMIC DNA]</scope>
    <source>
        <strain evidence="5 6">EXF-2682</strain>
    </source>
</reference>
<dbReference type="PANTHER" id="PTHR13878:SF91">
    <property type="entry name" value="FAD BINDING DOMAIN PROTEIN (AFU_ORTHOLOGUE AFUA_6G12070)-RELATED"/>
    <property type="match status" value="1"/>
</dbReference>
<proteinExistence type="inferred from homology"/>
<keyword evidence="2" id="KW-0560">Oxidoreductase</keyword>
<feature type="domain" description="FAD-binding PCMH-type" evidence="4">
    <location>
        <begin position="124"/>
        <end position="306"/>
    </location>
</feature>
<sequence>MPIIYNMSIFYFLSFFVAIIASPVQAISHCKTTPLDAAWPTQDDWSALNRSVNGMLLRTTPVASSCRPNNPFDSTVSCNDVKANWSSTAFHAELPESLDYPMWANSSCVPPGATGYKESRGCDLGGLPEYILNATSNEEVATALQFASERNIRIVVKGTGHDMNGRSSGAFSLSIWTHNLNKIEHHPSWELPGGQQKDAFVVGSGQTWGDILDKALSLGRVVTTGQDPSVGLVVTYKEAVTAHCRALTDLRLIKSFRWYHQTIVTPDGCILVANDRNNTDLFWAVRGGGGGQFGVVTEYVIETHPAPHTAVLGTLSIVPNGEAGVNASWDAAASLMAAIPDFMDHGLGGAGTLATGQTASKFSPTLSNGTNGVAITQILFGYNMTADCMSEIVQPLISELRGLYSNATLTVAFSATASNYTAFYSSISGSEAAGSGSLMSSRLLGRKELAQTPRDDVVGYLRTACLGQNATRGSYVTVGMQGGPVMSKISQARWGSVNPVWRSTYVHTIATGADFKAGTDEGPMKQLTLAGDWINHTKESMWQQWAPDTGAYANEANPFNRNWKHDFYGPSYDRLLEIKQKYDPSFSMFVYNGVGTESWNYDLNSGKLCQHHP</sequence>
<dbReference type="InterPro" id="IPR050432">
    <property type="entry name" value="FAD-linked_Oxidoreductases_BP"/>
</dbReference>
<dbReference type="Proteomes" id="UP000269276">
    <property type="component" value="Unassembled WGS sequence"/>
</dbReference>
<dbReference type="InterPro" id="IPR016169">
    <property type="entry name" value="FAD-bd_PCMH_sub2"/>
</dbReference>
<dbReference type="PROSITE" id="PS00862">
    <property type="entry name" value="OX2_COVAL_FAD"/>
    <property type="match status" value="1"/>
</dbReference>
<dbReference type="EMBL" id="QWIP01000266">
    <property type="protein sequence ID" value="RMY67614.1"/>
    <property type="molecule type" value="Genomic_DNA"/>
</dbReference>
<evidence type="ECO:0000256" key="2">
    <source>
        <dbReference type="ARBA" id="ARBA00023002"/>
    </source>
</evidence>
<gene>
    <name evidence="5" type="ORF">D0863_07683</name>
</gene>
<accession>A0A3M7DTM8</accession>
<dbReference type="Gene3D" id="3.40.462.20">
    <property type="match status" value="1"/>
</dbReference>
<comment type="caution">
    <text evidence="5">The sequence shown here is derived from an EMBL/GenBank/DDBJ whole genome shotgun (WGS) entry which is preliminary data.</text>
</comment>
<feature type="signal peptide" evidence="3">
    <location>
        <begin position="1"/>
        <end position="26"/>
    </location>
</feature>
<feature type="chain" id="PRO_5018324726" description="FAD-binding PCMH-type domain-containing protein" evidence="3">
    <location>
        <begin position="27"/>
        <end position="613"/>
    </location>
</feature>
<evidence type="ECO:0000256" key="3">
    <source>
        <dbReference type="SAM" id="SignalP"/>
    </source>
</evidence>
<dbReference type="Pfam" id="PF08031">
    <property type="entry name" value="BBE"/>
    <property type="match status" value="1"/>
</dbReference>
<comment type="similarity">
    <text evidence="1">Belongs to the oxygen-dependent FAD-linked oxidoreductase family.</text>
</comment>